<dbReference type="HAMAP" id="MF_00418">
    <property type="entry name" value="DapA"/>
    <property type="match status" value="1"/>
</dbReference>
<evidence type="ECO:0000256" key="10">
    <source>
        <dbReference type="ARBA" id="ARBA00023270"/>
    </source>
</evidence>
<dbReference type="InterPro" id="IPR020624">
    <property type="entry name" value="Schiff_base-form_aldolases_CS"/>
</dbReference>
<keyword evidence="6 12" id="KW-0028">Amino-acid biosynthesis</keyword>
<organism evidence="16 17">
    <name type="scientific">Pseudonocardia thermophila</name>
    <dbReference type="NCBI Taxonomy" id="1848"/>
    <lineage>
        <taxon>Bacteria</taxon>
        <taxon>Bacillati</taxon>
        <taxon>Actinomycetota</taxon>
        <taxon>Actinomycetes</taxon>
        <taxon>Pseudonocardiales</taxon>
        <taxon>Pseudonocardiaceae</taxon>
        <taxon>Pseudonocardia</taxon>
    </lineage>
</organism>
<dbReference type="PRINTS" id="PR00146">
    <property type="entry name" value="DHPICSNTHASE"/>
</dbReference>
<dbReference type="SMART" id="SM01130">
    <property type="entry name" value="DHDPS"/>
    <property type="match status" value="1"/>
</dbReference>
<dbReference type="UniPathway" id="UPA00034">
    <property type="reaction ID" value="UER00017"/>
</dbReference>
<evidence type="ECO:0000256" key="5">
    <source>
        <dbReference type="ARBA" id="ARBA00022490"/>
    </source>
</evidence>
<dbReference type="CDD" id="cd00950">
    <property type="entry name" value="DHDPS"/>
    <property type="match status" value="1"/>
</dbReference>
<evidence type="ECO:0000256" key="2">
    <source>
        <dbReference type="ARBA" id="ARBA00005120"/>
    </source>
</evidence>
<keyword evidence="5 12" id="KW-0963">Cytoplasm</keyword>
<feature type="binding site" evidence="12 15">
    <location>
        <position position="37"/>
    </location>
    <ligand>
        <name>pyruvate</name>
        <dbReference type="ChEBI" id="CHEBI:15361"/>
    </ligand>
</feature>
<sequence length="319" mass="32993">MVTPFAADGSLDLAKAERLANHLVDLGCDGLVVNGTTGESPTTTDAEKEALIRAVVGAVGDRAKVVAGAGTYDTAHSIELARTAERAGAHGLLTVTPYYSRPPQSGLIAHFTAIADATDLPVMLYDIPPRSVVPIELETLQRLAEHPRIVAVKDARNDLRVGTEVIATTTLAYYSGDDPVNLPWLAVGAVGFVSVTGHVVADRLRAMLEAFEAGDVVRARTINASMIPLIRGIGRVGGAVFAKTALRLRGIDVGDPRLPLPPATEEQVAAIAGDLTAAGVALDPAARDAVRGDGTAPGLGALGPRVPADLGAEVAYPRS</sequence>
<dbReference type="Pfam" id="PF00701">
    <property type="entry name" value="DHDPS"/>
    <property type="match status" value="1"/>
</dbReference>
<dbReference type="InterPro" id="IPR020625">
    <property type="entry name" value="Schiff_base-form_aldolases_AS"/>
</dbReference>
<dbReference type="GO" id="GO:0005829">
    <property type="term" value="C:cytosol"/>
    <property type="evidence" value="ECO:0007669"/>
    <property type="project" value="TreeGrafter"/>
</dbReference>
<evidence type="ECO:0000256" key="12">
    <source>
        <dbReference type="HAMAP-Rule" id="MF_00418"/>
    </source>
</evidence>
<proteinExistence type="inferred from homology"/>
<dbReference type="EC" id="4.3.3.7" evidence="4 12"/>
<evidence type="ECO:0000256" key="4">
    <source>
        <dbReference type="ARBA" id="ARBA00012086"/>
    </source>
</evidence>
<evidence type="ECO:0000256" key="13">
    <source>
        <dbReference type="PIRNR" id="PIRNR001365"/>
    </source>
</evidence>
<evidence type="ECO:0000256" key="9">
    <source>
        <dbReference type="ARBA" id="ARBA00023239"/>
    </source>
</evidence>
<feature type="site" description="Part of a proton relay during catalysis" evidence="12">
    <location>
        <position position="99"/>
    </location>
</feature>
<comment type="pathway">
    <text evidence="2 12">Amino-acid biosynthesis; L-lysine biosynthesis via DAP pathway; (S)-tetrahydrodipicolinate from L-aspartate: step 3/4.</text>
</comment>
<feature type="active site" description="Proton donor/acceptor" evidence="12 14">
    <location>
        <position position="125"/>
    </location>
</feature>
<name>A0A1M6ZUP1_PSETH</name>
<comment type="subunit">
    <text evidence="12">Homotetramer; dimer of dimers.</text>
</comment>
<evidence type="ECO:0000256" key="15">
    <source>
        <dbReference type="PIRSR" id="PIRSR001365-2"/>
    </source>
</evidence>
<dbReference type="GO" id="GO:0009089">
    <property type="term" value="P:lysine biosynthetic process via diaminopimelate"/>
    <property type="evidence" value="ECO:0007669"/>
    <property type="project" value="UniProtKB-UniRule"/>
</dbReference>
<comment type="catalytic activity">
    <reaction evidence="11 12">
        <text>L-aspartate 4-semialdehyde + pyruvate = (2S,4S)-4-hydroxy-2,3,4,5-tetrahydrodipicolinate + H2O + H(+)</text>
        <dbReference type="Rhea" id="RHEA:34171"/>
        <dbReference type="ChEBI" id="CHEBI:15361"/>
        <dbReference type="ChEBI" id="CHEBI:15377"/>
        <dbReference type="ChEBI" id="CHEBI:15378"/>
        <dbReference type="ChEBI" id="CHEBI:67139"/>
        <dbReference type="ChEBI" id="CHEBI:537519"/>
        <dbReference type="EC" id="4.3.3.7"/>
    </reaction>
</comment>
<dbReference type="PROSITE" id="PS00666">
    <property type="entry name" value="DHDPS_2"/>
    <property type="match status" value="1"/>
</dbReference>
<keyword evidence="9 12" id="KW-0456">Lyase</keyword>
<evidence type="ECO:0000313" key="17">
    <source>
        <dbReference type="Proteomes" id="UP000184363"/>
    </source>
</evidence>
<dbReference type="Proteomes" id="UP000184363">
    <property type="component" value="Unassembled WGS sequence"/>
</dbReference>
<dbReference type="InterPro" id="IPR005263">
    <property type="entry name" value="DapA"/>
</dbReference>
<keyword evidence="17" id="KW-1185">Reference proteome</keyword>
<dbReference type="STRING" id="1848.SAMN05443637_1255"/>
<evidence type="ECO:0000256" key="7">
    <source>
        <dbReference type="ARBA" id="ARBA00022915"/>
    </source>
</evidence>
<keyword evidence="10 12" id="KW-0704">Schiff base</keyword>
<reference evidence="16 17" key="1">
    <citation type="submission" date="2016-11" db="EMBL/GenBank/DDBJ databases">
        <authorList>
            <person name="Jaros S."/>
            <person name="Januszkiewicz K."/>
            <person name="Wedrychowicz H."/>
        </authorList>
    </citation>
    <scope>NUCLEOTIDE SEQUENCE [LARGE SCALE GENOMIC DNA]</scope>
    <source>
        <strain evidence="16 17">DSM 43832</strain>
    </source>
</reference>
<comment type="caution">
    <text evidence="12">Was originally thought to be a dihydrodipicolinate synthase (DHDPS), catalyzing the condensation of (S)-aspartate-beta-semialdehyde [(S)-ASA] and pyruvate to dihydrodipicolinate (DHDP). However, it was shown in E.coli that the product of the enzymatic reaction is not dihydrodipicolinate but in fact (4S)-4-hydroxy-2,3,4,5-tetrahydro-(2S)-dipicolinic acid (HTPA), and that the consecutive dehydration reaction leading to DHDP is not spontaneous but catalyzed by DapB.</text>
</comment>
<dbReference type="GO" id="GO:0019877">
    <property type="term" value="P:diaminopimelate biosynthetic process"/>
    <property type="evidence" value="ECO:0007669"/>
    <property type="project" value="UniProtKB-UniRule"/>
</dbReference>
<evidence type="ECO:0000256" key="6">
    <source>
        <dbReference type="ARBA" id="ARBA00022605"/>
    </source>
</evidence>
<comment type="similarity">
    <text evidence="3 12 13">Belongs to the DapA family.</text>
</comment>
<dbReference type="NCBIfam" id="TIGR00674">
    <property type="entry name" value="dapA"/>
    <property type="match status" value="1"/>
</dbReference>
<dbReference type="EMBL" id="FRAP01000025">
    <property type="protein sequence ID" value="SHL34150.1"/>
    <property type="molecule type" value="Genomic_DNA"/>
</dbReference>
<feature type="binding site" evidence="12 15">
    <location>
        <position position="193"/>
    </location>
    <ligand>
        <name>pyruvate</name>
        <dbReference type="ChEBI" id="CHEBI:15361"/>
    </ligand>
</feature>
<evidence type="ECO:0000256" key="3">
    <source>
        <dbReference type="ARBA" id="ARBA00007592"/>
    </source>
</evidence>
<accession>A0A1M6ZUP1</accession>
<evidence type="ECO:0000256" key="8">
    <source>
        <dbReference type="ARBA" id="ARBA00023154"/>
    </source>
</evidence>
<feature type="site" description="Part of a proton relay during catalysis" evidence="12">
    <location>
        <position position="36"/>
    </location>
</feature>
<feature type="active site" description="Schiff-base intermediate with substrate" evidence="12 14">
    <location>
        <position position="153"/>
    </location>
</feature>
<dbReference type="PANTHER" id="PTHR12128">
    <property type="entry name" value="DIHYDRODIPICOLINATE SYNTHASE"/>
    <property type="match status" value="1"/>
</dbReference>
<comment type="subcellular location">
    <subcellularLocation>
        <location evidence="12">Cytoplasm</location>
    </subcellularLocation>
</comment>
<gene>
    <name evidence="12" type="primary">dapA</name>
    <name evidence="16" type="ORF">SAMN05443637_1255</name>
</gene>
<dbReference type="PIRSF" id="PIRSF001365">
    <property type="entry name" value="DHDPS"/>
    <property type="match status" value="1"/>
</dbReference>
<evidence type="ECO:0000256" key="14">
    <source>
        <dbReference type="PIRSR" id="PIRSR001365-1"/>
    </source>
</evidence>
<keyword evidence="8 12" id="KW-0457">Lysine biosynthesis</keyword>
<evidence type="ECO:0000313" key="16">
    <source>
        <dbReference type="EMBL" id="SHL34150.1"/>
    </source>
</evidence>
<dbReference type="SUPFAM" id="SSF51569">
    <property type="entry name" value="Aldolase"/>
    <property type="match status" value="1"/>
</dbReference>
<dbReference type="Gene3D" id="3.20.20.70">
    <property type="entry name" value="Aldolase class I"/>
    <property type="match status" value="1"/>
</dbReference>
<dbReference type="GO" id="GO:0008840">
    <property type="term" value="F:4-hydroxy-tetrahydrodipicolinate synthase activity"/>
    <property type="evidence" value="ECO:0007669"/>
    <property type="project" value="UniProtKB-UniRule"/>
</dbReference>
<evidence type="ECO:0000256" key="1">
    <source>
        <dbReference type="ARBA" id="ARBA00003294"/>
    </source>
</evidence>
<dbReference type="PROSITE" id="PS00665">
    <property type="entry name" value="DHDPS_1"/>
    <property type="match status" value="1"/>
</dbReference>
<evidence type="ECO:0000256" key="11">
    <source>
        <dbReference type="ARBA" id="ARBA00047836"/>
    </source>
</evidence>
<dbReference type="InterPro" id="IPR002220">
    <property type="entry name" value="DapA-like"/>
</dbReference>
<protein>
    <recommendedName>
        <fullName evidence="4 12">4-hydroxy-tetrahydrodipicolinate synthase</fullName>
        <shortName evidence="12">HTPA synthase</shortName>
        <ecNumber evidence="4 12">4.3.3.7</ecNumber>
    </recommendedName>
</protein>
<dbReference type="InterPro" id="IPR013785">
    <property type="entry name" value="Aldolase_TIM"/>
</dbReference>
<comment type="function">
    <text evidence="1 12">Catalyzes the condensation of (S)-aspartate-beta-semialdehyde [(S)-ASA] and pyruvate to 4-hydroxy-tetrahydrodipicolinate (HTPA).</text>
</comment>
<dbReference type="AlphaFoldDB" id="A0A1M6ZUP1"/>
<keyword evidence="7 12" id="KW-0220">Diaminopimelate biosynthesis</keyword>
<dbReference type="PANTHER" id="PTHR12128:SF66">
    <property type="entry name" value="4-HYDROXY-2-OXOGLUTARATE ALDOLASE, MITOCHONDRIAL"/>
    <property type="match status" value="1"/>
</dbReference>